<evidence type="ECO:0000256" key="1">
    <source>
        <dbReference type="SAM" id="MobiDB-lite"/>
    </source>
</evidence>
<dbReference type="AlphaFoldDB" id="A0A166AN45"/>
<feature type="region of interest" description="Disordered" evidence="1">
    <location>
        <begin position="45"/>
        <end position="109"/>
    </location>
</feature>
<reference evidence="2 3" key="1">
    <citation type="journal article" date="2016" name="Mol. Biol. Evol.">
        <title>Comparative Genomics of Early-Diverging Mushroom-Forming Fungi Provides Insights into the Origins of Lignocellulose Decay Capabilities.</title>
        <authorList>
            <person name="Nagy L.G."/>
            <person name="Riley R."/>
            <person name="Tritt A."/>
            <person name="Adam C."/>
            <person name="Daum C."/>
            <person name="Floudas D."/>
            <person name="Sun H."/>
            <person name="Yadav J.S."/>
            <person name="Pangilinan J."/>
            <person name="Larsson K.H."/>
            <person name="Matsuura K."/>
            <person name="Barry K."/>
            <person name="Labutti K."/>
            <person name="Kuo R."/>
            <person name="Ohm R.A."/>
            <person name="Bhattacharya S.S."/>
            <person name="Shirouzu T."/>
            <person name="Yoshinaga Y."/>
            <person name="Martin F.M."/>
            <person name="Grigoriev I.V."/>
            <person name="Hibbett D.S."/>
        </authorList>
    </citation>
    <scope>NUCLEOTIDE SEQUENCE [LARGE SCALE GENOMIC DNA]</scope>
    <source>
        <strain evidence="2 3">HHB12029</strain>
    </source>
</reference>
<accession>A0A166AN45</accession>
<feature type="compositionally biased region" description="Basic residues" evidence="1">
    <location>
        <begin position="13"/>
        <end position="26"/>
    </location>
</feature>
<feature type="compositionally biased region" description="Polar residues" evidence="1">
    <location>
        <begin position="76"/>
        <end position="86"/>
    </location>
</feature>
<proteinExistence type="predicted"/>
<name>A0A166AN45_EXIGL</name>
<feature type="compositionally biased region" description="Polar residues" evidence="1">
    <location>
        <begin position="45"/>
        <end position="54"/>
    </location>
</feature>
<gene>
    <name evidence="2" type="ORF">EXIGLDRAFT_716968</name>
</gene>
<organism evidence="2 3">
    <name type="scientific">Exidia glandulosa HHB12029</name>
    <dbReference type="NCBI Taxonomy" id="1314781"/>
    <lineage>
        <taxon>Eukaryota</taxon>
        <taxon>Fungi</taxon>
        <taxon>Dikarya</taxon>
        <taxon>Basidiomycota</taxon>
        <taxon>Agaricomycotina</taxon>
        <taxon>Agaricomycetes</taxon>
        <taxon>Auriculariales</taxon>
        <taxon>Exidiaceae</taxon>
        <taxon>Exidia</taxon>
    </lineage>
</organism>
<sequence>MRGVETLSSRSARASRSKGKCHTSRPSRVKWTLCMRIFASYLQETTKNSGTRSPVASRKQRPQVVGSGDDVLQMATRGTQQASYSGSMHKCAGLRGIDGESDDSIGMTG</sequence>
<keyword evidence="3" id="KW-1185">Reference proteome</keyword>
<dbReference type="Proteomes" id="UP000077266">
    <property type="component" value="Unassembled WGS sequence"/>
</dbReference>
<evidence type="ECO:0000313" key="2">
    <source>
        <dbReference type="EMBL" id="KZV93599.1"/>
    </source>
</evidence>
<dbReference type="EMBL" id="KV425987">
    <property type="protein sequence ID" value="KZV93599.1"/>
    <property type="molecule type" value="Genomic_DNA"/>
</dbReference>
<dbReference type="InParanoid" id="A0A166AN45"/>
<feature type="region of interest" description="Disordered" evidence="1">
    <location>
        <begin position="1"/>
        <end position="26"/>
    </location>
</feature>
<evidence type="ECO:0000313" key="3">
    <source>
        <dbReference type="Proteomes" id="UP000077266"/>
    </source>
</evidence>
<protein>
    <submittedName>
        <fullName evidence="2">Uncharacterized protein</fullName>
    </submittedName>
</protein>